<protein>
    <recommendedName>
        <fullName evidence="10">RagB/SusD family nutrient uptake outer membrane protein</fullName>
    </recommendedName>
</protein>
<keyword evidence="4" id="KW-0472">Membrane</keyword>
<feature type="domain" description="RagB/SusD" evidence="6">
    <location>
        <begin position="338"/>
        <end position="484"/>
    </location>
</feature>
<evidence type="ECO:0000259" key="6">
    <source>
        <dbReference type="Pfam" id="PF07980"/>
    </source>
</evidence>
<accession>A0A8J3D3H0</accession>
<evidence type="ECO:0000256" key="4">
    <source>
        <dbReference type="ARBA" id="ARBA00023136"/>
    </source>
</evidence>
<evidence type="ECO:0000256" key="1">
    <source>
        <dbReference type="ARBA" id="ARBA00004442"/>
    </source>
</evidence>
<evidence type="ECO:0008006" key="10">
    <source>
        <dbReference type="Google" id="ProtNLM"/>
    </source>
</evidence>
<dbReference type="Proteomes" id="UP000598271">
    <property type="component" value="Unassembled WGS sequence"/>
</dbReference>
<reference evidence="8 9" key="1">
    <citation type="journal article" date="2014" name="Int. J. Syst. Evol. Microbiol.">
        <title>Complete genome sequence of Corynebacterium casei LMG S-19264T (=DSM 44701T), isolated from a smear-ripened cheese.</title>
        <authorList>
            <consortium name="US DOE Joint Genome Institute (JGI-PGF)"/>
            <person name="Walter F."/>
            <person name="Albersmeier A."/>
            <person name="Kalinowski J."/>
            <person name="Ruckert C."/>
        </authorList>
    </citation>
    <scope>NUCLEOTIDE SEQUENCE [LARGE SCALE GENOMIC DNA]</scope>
    <source>
        <strain evidence="8 9">KCTC 12866</strain>
    </source>
</reference>
<feature type="domain" description="SusD-like N-terminal" evidence="7">
    <location>
        <begin position="72"/>
        <end position="213"/>
    </location>
</feature>
<dbReference type="InterPro" id="IPR011990">
    <property type="entry name" value="TPR-like_helical_dom_sf"/>
</dbReference>
<dbReference type="AlphaFoldDB" id="A0A8J3D3H0"/>
<proteinExistence type="inferred from homology"/>
<dbReference type="CDD" id="cd08977">
    <property type="entry name" value="SusD"/>
    <property type="match status" value="1"/>
</dbReference>
<organism evidence="8 9">
    <name type="scientific">Persicitalea jodogahamensis</name>
    <dbReference type="NCBI Taxonomy" id="402147"/>
    <lineage>
        <taxon>Bacteria</taxon>
        <taxon>Pseudomonadati</taxon>
        <taxon>Bacteroidota</taxon>
        <taxon>Cytophagia</taxon>
        <taxon>Cytophagales</taxon>
        <taxon>Spirosomataceae</taxon>
        <taxon>Persicitalea</taxon>
    </lineage>
</organism>
<dbReference type="Pfam" id="PF14322">
    <property type="entry name" value="SusD-like_3"/>
    <property type="match status" value="1"/>
</dbReference>
<dbReference type="GO" id="GO:0009279">
    <property type="term" value="C:cell outer membrane"/>
    <property type="evidence" value="ECO:0007669"/>
    <property type="project" value="UniProtKB-SubCell"/>
</dbReference>
<sequence>MKQIAIIVLLSCVFFQCEDALVESPKSFIAKTNFYKNADDANAALTAAYSSVDRGIAFMALLECRSDYADGRGSQQTISVYDKPLDNTNQARVFTSWDNLYQGINRANSVLDNVPGIPMDEKLKKQILAEAKTLRAFFYSNLVKYWDGVPIRKEELTDLAQVPAPRKPAQEVWDFIKADLTAAIPDMAPSFPVGLSGRATSWAAKMLLADAYLNTGEWAKARDLADDVIKNGPFKLLEIKQPNDFLNKMYGPGVVTYDEDIWSEHHTPTNGNQIPTYLHRVVGGVSLASGGFFAWLPVMSSYLGTWDKKDLRQQYNLYTYIARAPGDTVYLPQPSPLFKKYQDPAASCNSCAQNNVPIFRLVEAYLVYAEAASQAEGAPSVLATERLNIVRRRAYGLPLNTPSSVDIKAGLAQKAFRDAVIQERGYEFPLEMKRWNDLLRAGTAAEKIKATGKAWSDVSLLFPIPVDEINNNSALTQADQNPGY</sequence>
<dbReference type="EMBL" id="BMXF01000001">
    <property type="protein sequence ID" value="GHB54279.1"/>
    <property type="molecule type" value="Genomic_DNA"/>
</dbReference>
<evidence type="ECO:0000313" key="9">
    <source>
        <dbReference type="Proteomes" id="UP000598271"/>
    </source>
</evidence>
<gene>
    <name evidence="8" type="ORF">GCM10007390_04050</name>
</gene>
<dbReference type="SUPFAM" id="SSF48452">
    <property type="entry name" value="TPR-like"/>
    <property type="match status" value="1"/>
</dbReference>
<dbReference type="InterPro" id="IPR012944">
    <property type="entry name" value="SusD_RagB_dom"/>
</dbReference>
<keyword evidence="3" id="KW-0732">Signal</keyword>
<keyword evidence="9" id="KW-1185">Reference proteome</keyword>
<evidence type="ECO:0000256" key="3">
    <source>
        <dbReference type="ARBA" id="ARBA00022729"/>
    </source>
</evidence>
<dbReference type="Pfam" id="PF07980">
    <property type="entry name" value="SusD_RagB"/>
    <property type="match status" value="1"/>
</dbReference>
<evidence type="ECO:0000256" key="5">
    <source>
        <dbReference type="ARBA" id="ARBA00023237"/>
    </source>
</evidence>
<dbReference type="Gene3D" id="1.25.40.390">
    <property type="match status" value="1"/>
</dbReference>
<comment type="similarity">
    <text evidence="2">Belongs to the SusD family.</text>
</comment>
<evidence type="ECO:0000256" key="2">
    <source>
        <dbReference type="ARBA" id="ARBA00006275"/>
    </source>
</evidence>
<keyword evidence="5" id="KW-0998">Cell outer membrane</keyword>
<comment type="caution">
    <text evidence="8">The sequence shown here is derived from an EMBL/GenBank/DDBJ whole genome shotgun (WGS) entry which is preliminary data.</text>
</comment>
<comment type="subcellular location">
    <subcellularLocation>
        <location evidence="1">Cell outer membrane</location>
    </subcellularLocation>
</comment>
<name>A0A8J3D3H0_9BACT</name>
<dbReference type="InterPro" id="IPR033985">
    <property type="entry name" value="SusD-like_N"/>
</dbReference>
<evidence type="ECO:0000313" key="8">
    <source>
        <dbReference type="EMBL" id="GHB54279.1"/>
    </source>
</evidence>
<dbReference type="RefSeq" id="WP_189562685.1">
    <property type="nucleotide sequence ID" value="NZ_BMXF01000001.1"/>
</dbReference>
<evidence type="ECO:0000259" key="7">
    <source>
        <dbReference type="Pfam" id="PF14322"/>
    </source>
</evidence>